<evidence type="ECO:0000313" key="4">
    <source>
        <dbReference type="Proteomes" id="UP000252182"/>
    </source>
</evidence>
<dbReference type="Proteomes" id="UP000252182">
    <property type="component" value="Chromosome"/>
</dbReference>
<evidence type="ECO:0000313" key="3">
    <source>
        <dbReference type="EMBL" id="AXF85848.1"/>
    </source>
</evidence>
<organism evidence="3 4">
    <name type="scientific">Ephemeroptericola cinctiostellae</name>
    <dbReference type="NCBI Taxonomy" id="2268024"/>
    <lineage>
        <taxon>Bacteria</taxon>
        <taxon>Pseudomonadati</taxon>
        <taxon>Pseudomonadota</taxon>
        <taxon>Betaproteobacteria</taxon>
        <taxon>Burkholderiales</taxon>
        <taxon>Burkholderiaceae</taxon>
        <taxon>Ephemeroptericola</taxon>
    </lineage>
</organism>
<proteinExistence type="predicted"/>
<feature type="coiled-coil region" evidence="1">
    <location>
        <begin position="95"/>
        <end position="122"/>
    </location>
</feature>
<sequence length="339" mass="39597">MARTGLYKSQVKKARDSLLMNNRHPSVDAVRIELGNTGSKTTIHKYLKELEGEDGGVKGLQVTLSDELKNMVSLLALQLQEEANQELVEVRAAGVVALEKHMERMQELHNEFEQLKEHLRLADVSIVDERQAHEKTRLMLQNEVICRHTLTQEVHDLKERLAESDAYRQSLEEKHQHARDALVHYRESMKEQREQEQHRYEQHIQQLQAELRLVQQTVIVKQDEVTRLSQDKTRLLTELQHIQEGLDKEHMSHLNTIEQLQVSKQLNLHMEVLKAQIVDRDALMLTARNRLDEEEKNVNLLNEQLRELQLEIVAAHAKLEAQLSIADEVRRFMQVKDDF</sequence>
<dbReference type="OrthoDB" id="7015148at2"/>
<dbReference type="AlphaFoldDB" id="A0A345DBW0"/>
<accession>A0A345DBW0</accession>
<reference evidence="4" key="1">
    <citation type="submission" date="2018-07" db="EMBL/GenBank/DDBJ databases">
        <authorList>
            <person name="Kim H."/>
        </authorList>
    </citation>
    <scope>NUCLEOTIDE SEQUENCE [LARGE SCALE GENOMIC DNA]</scope>
    <source>
        <strain evidence="4">F02</strain>
    </source>
</reference>
<keyword evidence="4" id="KW-1185">Reference proteome</keyword>
<evidence type="ECO:0000259" key="2">
    <source>
        <dbReference type="Pfam" id="PF11740"/>
    </source>
</evidence>
<keyword evidence="1" id="KW-0175">Coiled coil</keyword>
<protein>
    <recommendedName>
        <fullName evidence="2">KfrA N-terminal DNA-binding domain-containing protein</fullName>
    </recommendedName>
</protein>
<gene>
    <name evidence="3" type="ORF">DTO96_101588</name>
</gene>
<dbReference type="InterPro" id="IPR021104">
    <property type="entry name" value="KfrA_DNA-bd_N"/>
</dbReference>
<feature type="coiled-coil region" evidence="1">
    <location>
        <begin position="154"/>
        <end position="224"/>
    </location>
</feature>
<dbReference type="Pfam" id="PF11740">
    <property type="entry name" value="KfrA_N"/>
    <property type="match status" value="1"/>
</dbReference>
<name>A0A345DBW0_9BURK</name>
<feature type="domain" description="KfrA N-terminal DNA-binding" evidence="2">
    <location>
        <begin position="8"/>
        <end position="118"/>
    </location>
</feature>
<dbReference type="EMBL" id="CP031124">
    <property type="protein sequence ID" value="AXF85848.1"/>
    <property type="molecule type" value="Genomic_DNA"/>
</dbReference>
<feature type="coiled-coil region" evidence="1">
    <location>
        <begin position="284"/>
        <end position="318"/>
    </location>
</feature>
<evidence type="ECO:0000256" key="1">
    <source>
        <dbReference type="SAM" id="Coils"/>
    </source>
</evidence>
<dbReference type="KEGG" id="hyf:DTO96_101588"/>